<reference evidence="1 2" key="1">
    <citation type="submission" date="2019-04" db="EMBL/GenBank/DDBJ databases">
        <authorList>
            <person name="Feng G."/>
            <person name="Zhang J."/>
            <person name="Zhu H."/>
        </authorList>
    </citation>
    <scope>NUCLEOTIDE SEQUENCE [LARGE SCALE GENOMIC DNA]</scope>
    <source>
        <strain evidence="1 2">9PBR-1</strain>
    </source>
</reference>
<comment type="caution">
    <text evidence="1">The sequence shown here is derived from an EMBL/GenBank/DDBJ whole genome shotgun (WGS) entry which is preliminary data.</text>
</comment>
<sequence>MAQRDQAHLADRITRMLSNGKIDKPSLHNAPQERCSDFYRVSLAAEDIVASVSILFDFEAEVIDIDPAATDLTDKWSNLDGLTKR</sequence>
<evidence type="ECO:0000313" key="2">
    <source>
        <dbReference type="Proteomes" id="UP000298471"/>
    </source>
</evidence>
<evidence type="ECO:0000313" key="1">
    <source>
        <dbReference type="EMBL" id="TGE29367.1"/>
    </source>
</evidence>
<name>A0A4Z0QH33_9BACT</name>
<keyword evidence="2" id="KW-1185">Reference proteome</keyword>
<dbReference type="RefSeq" id="WP_135393738.1">
    <property type="nucleotide sequence ID" value="NZ_SRMB01000001.1"/>
</dbReference>
<organism evidence="1 2">
    <name type="scientific">Hymenobacter metallicola</name>
    <dbReference type="NCBI Taxonomy" id="2563114"/>
    <lineage>
        <taxon>Bacteria</taxon>
        <taxon>Pseudomonadati</taxon>
        <taxon>Bacteroidota</taxon>
        <taxon>Cytophagia</taxon>
        <taxon>Cytophagales</taxon>
        <taxon>Hymenobacteraceae</taxon>
        <taxon>Hymenobacter</taxon>
    </lineage>
</organism>
<dbReference type="AlphaFoldDB" id="A0A4Z0QH33"/>
<protein>
    <submittedName>
        <fullName evidence="1">Uncharacterized protein</fullName>
    </submittedName>
</protein>
<proteinExistence type="predicted"/>
<gene>
    <name evidence="1" type="ORF">E5K02_07910</name>
</gene>
<dbReference type="Proteomes" id="UP000298471">
    <property type="component" value="Unassembled WGS sequence"/>
</dbReference>
<dbReference type="EMBL" id="SRMB01000001">
    <property type="protein sequence ID" value="TGE29367.1"/>
    <property type="molecule type" value="Genomic_DNA"/>
</dbReference>
<dbReference type="OrthoDB" id="9890584at2"/>
<accession>A0A4Z0QH33</accession>